<feature type="chain" id="PRO_5046964192" evidence="1">
    <location>
        <begin position="20"/>
        <end position="301"/>
    </location>
</feature>
<sequence length="301" mass="30697">MRRLIAVLAALILACVAGCSGSSRPTGPYGAQSAPMDSAQSVLGWEITLSNLRWEVDHILIDVQAQVSDPADGVAPHAAAGDLRFGVYGTPARPVEATGLGSCKRLGELVPRPLSATEPDRLAGTVCIGPLKERSAVRGIYLYSPADRIKDTTVAYAAAFPVGVAPVNPGDTGLLLTTQGVAAYRADGVPMAPAALGDPKAFTGTGYMVLSLAADAVAAQYRDDAEARGGPLMLIAGPATPMPGLGADCQAFGSSVLILPEASLNAVHIPTSLCTHGEINAALLYASVSVVGTHAAVWTTS</sequence>
<gene>
    <name evidence="2" type="ORF">MU0083_000296</name>
</gene>
<protein>
    <submittedName>
        <fullName evidence="2">Uncharacterized protein</fullName>
    </submittedName>
</protein>
<dbReference type="EMBL" id="OY726394">
    <property type="protein sequence ID" value="CAJ1493395.1"/>
    <property type="molecule type" value="Genomic_DNA"/>
</dbReference>
<dbReference type="PROSITE" id="PS51257">
    <property type="entry name" value="PROKAR_LIPOPROTEIN"/>
    <property type="match status" value="1"/>
</dbReference>
<dbReference type="RefSeq" id="WP_308474934.1">
    <property type="nucleotide sequence ID" value="NZ_OY726394.1"/>
</dbReference>
<dbReference type="Proteomes" id="UP001190336">
    <property type="component" value="Chromosome"/>
</dbReference>
<evidence type="ECO:0000313" key="2">
    <source>
        <dbReference type="EMBL" id="CAJ1493395.1"/>
    </source>
</evidence>
<keyword evidence="3" id="KW-1185">Reference proteome</keyword>
<reference evidence="2 3" key="1">
    <citation type="submission" date="2023-08" db="EMBL/GenBank/DDBJ databases">
        <authorList>
            <person name="Folkvardsen B D."/>
            <person name="Norman A."/>
        </authorList>
    </citation>
    <scope>NUCLEOTIDE SEQUENCE [LARGE SCALE GENOMIC DNA]</scope>
    <source>
        <strain evidence="2 3">Mu0083</strain>
    </source>
</reference>
<feature type="signal peptide" evidence="1">
    <location>
        <begin position="1"/>
        <end position="19"/>
    </location>
</feature>
<evidence type="ECO:0000313" key="3">
    <source>
        <dbReference type="Proteomes" id="UP001190336"/>
    </source>
</evidence>
<proteinExistence type="predicted"/>
<accession>A0ABM9L6U7</accession>
<organism evidence="2 3">
    <name type="scientific">[Mycobacterium] kokjensenii</name>
    <dbReference type="NCBI Taxonomy" id="3064287"/>
    <lineage>
        <taxon>Bacteria</taxon>
        <taxon>Bacillati</taxon>
        <taxon>Actinomycetota</taxon>
        <taxon>Actinomycetes</taxon>
        <taxon>Mycobacteriales</taxon>
        <taxon>Mycobacteriaceae</taxon>
        <taxon>Mycolicibacter</taxon>
    </lineage>
</organism>
<name>A0ABM9L6U7_9MYCO</name>
<evidence type="ECO:0000256" key="1">
    <source>
        <dbReference type="SAM" id="SignalP"/>
    </source>
</evidence>
<keyword evidence="1" id="KW-0732">Signal</keyword>